<organism evidence="2 3">
    <name type="scientific">Congregibacter variabilis</name>
    <dbReference type="NCBI Taxonomy" id="3081200"/>
    <lineage>
        <taxon>Bacteria</taxon>
        <taxon>Pseudomonadati</taxon>
        <taxon>Pseudomonadota</taxon>
        <taxon>Gammaproteobacteria</taxon>
        <taxon>Cellvibrionales</taxon>
        <taxon>Halieaceae</taxon>
        <taxon>Congregibacter</taxon>
    </lineage>
</organism>
<feature type="transmembrane region" description="Helical" evidence="1">
    <location>
        <begin position="120"/>
        <end position="137"/>
    </location>
</feature>
<gene>
    <name evidence="2" type="ORF">R0135_05655</name>
</gene>
<evidence type="ECO:0000256" key="1">
    <source>
        <dbReference type="SAM" id="Phobius"/>
    </source>
</evidence>
<feature type="transmembrane region" description="Helical" evidence="1">
    <location>
        <begin position="199"/>
        <end position="217"/>
    </location>
</feature>
<reference evidence="2 3" key="1">
    <citation type="submission" date="2023-10" db="EMBL/GenBank/DDBJ databases">
        <title>Two novel species belonging to the OM43/NOR5 clade.</title>
        <authorList>
            <person name="Park M."/>
        </authorList>
    </citation>
    <scope>NUCLEOTIDE SEQUENCE [LARGE SCALE GENOMIC DNA]</scope>
    <source>
        <strain evidence="2 3">IMCC43200</strain>
    </source>
</reference>
<name>A0ABZ0I743_9GAMM</name>
<evidence type="ECO:0000313" key="2">
    <source>
        <dbReference type="EMBL" id="WOJ94649.1"/>
    </source>
</evidence>
<keyword evidence="1" id="KW-1133">Transmembrane helix</keyword>
<dbReference type="Proteomes" id="UP001626537">
    <property type="component" value="Chromosome"/>
</dbReference>
<feature type="transmembrane region" description="Helical" evidence="1">
    <location>
        <begin position="62"/>
        <end position="84"/>
    </location>
</feature>
<feature type="transmembrane region" description="Helical" evidence="1">
    <location>
        <begin position="157"/>
        <end position="179"/>
    </location>
</feature>
<dbReference type="RefSeq" id="WP_407349286.1">
    <property type="nucleotide sequence ID" value="NZ_CP136864.1"/>
</dbReference>
<keyword evidence="1" id="KW-0812">Transmembrane</keyword>
<sequence length="340" mass="36616">MSELEDKLRSRASAPELPILRLQEWSRLPSWAFGALCGLLVAGCLLSPVFTTEVSAATFNDVLASALFFGTSLGILAGFSRPVFAGAAQDIRQLSGVLSWSEASIATASTALSRIDRANLWRACILGCTLGVAHSYILNSHLSPLKFAIPQIGGTILLWVAMFLTVPPLIVNALVFSSLGQIAKPDLLRPSRHAAFGSAALRPALLMTGMLCAYSLLFLGGDNPLDGPVIIGVIAGLVPLIGIVARPLRGIRRRIREERQQTLTGLDARLDRITQGDIAGADADTLFQLDAVLDMRERVARAPSWPFDVHALKRMLLYTVLPPLTWAAAAFVEIMIDKLL</sequence>
<dbReference type="EMBL" id="CP136864">
    <property type="protein sequence ID" value="WOJ94649.1"/>
    <property type="molecule type" value="Genomic_DNA"/>
</dbReference>
<feature type="transmembrane region" description="Helical" evidence="1">
    <location>
        <begin position="315"/>
        <end position="336"/>
    </location>
</feature>
<feature type="transmembrane region" description="Helical" evidence="1">
    <location>
        <begin position="31"/>
        <end position="50"/>
    </location>
</feature>
<keyword evidence="1" id="KW-0472">Membrane</keyword>
<protein>
    <submittedName>
        <fullName evidence="2">Uncharacterized protein</fullName>
    </submittedName>
</protein>
<evidence type="ECO:0000313" key="3">
    <source>
        <dbReference type="Proteomes" id="UP001626537"/>
    </source>
</evidence>
<keyword evidence="3" id="KW-1185">Reference proteome</keyword>
<accession>A0ABZ0I743</accession>
<feature type="transmembrane region" description="Helical" evidence="1">
    <location>
        <begin position="229"/>
        <end position="248"/>
    </location>
</feature>
<proteinExistence type="predicted"/>